<evidence type="ECO:0000256" key="8">
    <source>
        <dbReference type="ARBA" id="ARBA00022932"/>
    </source>
</evidence>
<dbReference type="HOGENOM" id="CLU_004675_2_6_0"/>
<evidence type="ECO:0000313" key="14">
    <source>
        <dbReference type="Proteomes" id="UP000001916"/>
    </source>
</evidence>
<dbReference type="GO" id="GO:0006261">
    <property type="term" value="P:DNA-templated DNA replication"/>
    <property type="evidence" value="ECO:0007669"/>
    <property type="project" value="InterPro"/>
</dbReference>
<dbReference type="InterPro" id="IPR043502">
    <property type="entry name" value="DNA/RNA_pol_sf"/>
</dbReference>
<dbReference type="EMBL" id="CP002042">
    <property type="protein sequence ID" value="ADH63242.1"/>
    <property type="molecule type" value="Genomic_DNA"/>
</dbReference>
<dbReference type="Pfam" id="PF00476">
    <property type="entry name" value="DNA_pol_A"/>
    <property type="match status" value="1"/>
</dbReference>
<accession>D7BEJ9</accession>
<dbReference type="NCBIfam" id="NF011539">
    <property type="entry name" value="PRK14975.1-3"/>
    <property type="match status" value="1"/>
</dbReference>
<comment type="similarity">
    <text evidence="1">Belongs to the DNA polymerase type-A family.</text>
</comment>
<evidence type="ECO:0000256" key="10">
    <source>
        <dbReference type="ARBA" id="ARBA00049244"/>
    </source>
</evidence>
<dbReference type="Gene3D" id="3.30.70.370">
    <property type="match status" value="1"/>
</dbReference>
<dbReference type="PANTHER" id="PTHR10133:SF27">
    <property type="entry name" value="DNA POLYMERASE NU"/>
    <property type="match status" value="1"/>
</dbReference>
<dbReference type="KEGG" id="msv:Mesil_1349"/>
<dbReference type="InterPro" id="IPR002298">
    <property type="entry name" value="DNA_polymerase_A"/>
</dbReference>
<evidence type="ECO:0000259" key="12">
    <source>
        <dbReference type="SMART" id="SM00482"/>
    </source>
</evidence>
<dbReference type="InterPro" id="IPR019760">
    <property type="entry name" value="DNA-dir_DNA_pol_A_CS"/>
</dbReference>
<evidence type="ECO:0000256" key="5">
    <source>
        <dbReference type="ARBA" id="ARBA00022679"/>
    </source>
</evidence>
<dbReference type="InterPro" id="IPR002562">
    <property type="entry name" value="3'-5'_exonuclease_dom"/>
</dbReference>
<feature type="domain" description="DNA-directed DNA polymerase family A palm" evidence="12">
    <location>
        <begin position="447"/>
        <end position="637"/>
    </location>
</feature>
<organism evidence="13 14">
    <name type="scientific">Allomeiothermus silvanus (strain ATCC 700542 / DSM 9946 / NBRC 106475 / NCIMB 13440 / VI-R2)</name>
    <name type="common">Thermus silvanus</name>
    <dbReference type="NCBI Taxonomy" id="526227"/>
    <lineage>
        <taxon>Bacteria</taxon>
        <taxon>Thermotogati</taxon>
        <taxon>Deinococcota</taxon>
        <taxon>Deinococci</taxon>
        <taxon>Thermales</taxon>
        <taxon>Thermaceae</taxon>
        <taxon>Allomeiothermus</taxon>
    </lineage>
</organism>
<dbReference type="Gene3D" id="3.30.420.10">
    <property type="entry name" value="Ribonuclease H-like superfamily/Ribonuclease H"/>
    <property type="match status" value="1"/>
</dbReference>
<proteinExistence type="inferred from homology"/>
<evidence type="ECO:0000256" key="3">
    <source>
        <dbReference type="ARBA" id="ARBA00020311"/>
    </source>
</evidence>
<protein>
    <recommendedName>
        <fullName evidence="3">DNA polymerase I</fullName>
        <ecNumber evidence="2">2.7.7.7</ecNumber>
    </recommendedName>
    <alternativeName>
        <fullName evidence="4">DNA polymerase I, thermostable</fullName>
    </alternativeName>
</protein>
<reference evidence="13 14" key="1">
    <citation type="journal article" date="2010" name="Stand. Genomic Sci.">
        <title>Complete genome sequence of Meiothermus silvanus type strain (VI-R2).</title>
        <authorList>
            <person name="Sikorski J."/>
            <person name="Tindall B.J."/>
            <person name="Lowry S."/>
            <person name="Lucas S."/>
            <person name="Nolan M."/>
            <person name="Copeland A."/>
            <person name="Glavina Del Rio T."/>
            <person name="Tice H."/>
            <person name="Cheng J.F."/>
            <person name="Han C."/>
            <person name="Pitluck S."/>
            <person name="Liolios K."/>
            <person name="Ivanova N."/>
            <person name="Mavromatis K."/>
            <person name="Mikhailova N."/>
            <person name="Pati A."/>
            <person name="Goodwin L."/>
            <person name="Chen A."/>
            <person name="Palaniappan K."/>
            <person name="Land M."/>
            <person name="Hauser L."/>
            <person name="Chang Y.J."/>
            <person name="Jeffries C.D."/>
            <person name="Rohde M."/>
            <person name="Goker M."/>
            <person name="Woyke T."/>
            <person name="Bristow J."/>
            <person name="Eisen J.A."/>
            <person name="Markowitz V."/>
            <person name="Hugenholtz P."/>
            <person name="Kyrpides N.C."/>
            <person name="Klenk H.P."/>
            <person name="Lapidus A."/>
        </authorList>
    </citation>
    <scope>NUCLEOTIDE SEQUENCE [LARGE SCALE GENOMIC DNA]</scope>
    <source>
        <strain evidence="14">ATCC 700542 / DSM 9946 / VI-R2</strain>
    </source>
</reference>
<keyword evidence="8 13" id="KW-0239">DNA-directed DNA polymerase</keyword>
<keyword evidence="6 13" id="KW-0548">Nucleotidyltransferase</keyword>
<dbReference type="Proteomes" id="UP000001916">
    <property type="component" value="Chromosome"/>
</dbReference>
<evidence type="ECO:0000313" key="13">
    <source>
        <dbReference type="EMBL" id="ADH63242.1"/>
    </source>
</evidence>
<dbReference type="GO" id="GO:0003887">
    <property type="term" value="F:DNA-directed DNA polymerase activity"/>
    <property type="evidence" value="ECO:0007669"/>
    <property type="project" value="UniProtKB-KW"/>
</dbReference>
<sequence length="682" mass="75394">MRTTSNPAGLLETLAQRKATLERHGNVLRVSPKGIALGLEVSITEHKPALLELLDLAGGRLNPEELSDLAALSKDYGLTAVMRALRQKLRKDRGAIAVNAAQGAKTVAAIVSVGDSTSPQTPQTPQASQLITRPSDLEALPPRLMAAPVLGLDLETTGLDPHQDRPRLLSLSTERDTYLVDLFALPHALEALRPLFEAKTGPVLVGHNLKFDLAFLLKAGLWPEGRRLWCTGLAHQVIHARSRMPALADLVPGLDKRLQTSDWSGPISEAQLAYAARDTQVLLPLYHQQQEESRRLGIGKVLEIESRALPAVAWMGLMGVPFNPERWLATAKEAELSAQEALKRLDWRTNWDSPKQVLEALRRAGIELSDTREETLSRHREHPTVAALLAYREHRKRQSTYGAAWLENLHPLTGRIHPSWQQIGAESGRMSCSRPNLQQVPREPAYRACFQAPGGRVLIKADYSQIELRLAAQIAGEKRMLEAFEQGEDLHTLTARLVTGKAEPSREDRQLAKALNFGLLYGMGSEGLRTYARANYGLELSPQEAEALREAFFRAYPGLRAWHRHQPEGEVEVRTLAGRRRVTGRYTEKLNTPVQGSGADGLKLTLALLYESRQKAPGCFPVLAVHDEIVIEAPADGVSAAYAWLTRSMREGMEAILTKVPVLVEVGVCEDWGVTEWELVVI</sequence>
<dbReference type="PANTHER" id="PTHR10133">
    <property type="entry name" value="DNA POLYMERASE I"/>
    <property type="match status" value="1"/>
</dbReference>
<evidence type="ECO:0000256" key="9">
    <source>
        <dbReference type="ARBA" id="ARBA00023125"/>
    </source>
</evidence>
<dbReference type="SMART" id="SM00474">
    <property type="entry name" value="35EXOc"/>
    <property type="match status" value="1"/>
</dbReference>
<dbReference type="InterPro" id="IPR012337">
    <property type="entry name" value="RNaseH-like_sf"/>
</dbReference>
<evidence type="ECO:0000256" key="4">
    <source>
        <dbReference type="ARBA" id="ARBA00021109"/>
    </source>
</evidence>
<dbReference type="SMART" id="SM00482">
    <property type="entry name" value="POLAc"/>
    <property type="match status" value="1"/>
</dbReference>
<dbReference type="PROSITE" id="PS00447">
    <property type="entry name" value="DNA_POLYMERASE_A"/>
    <property type="match status" value="1"/>
</dbReference>
<dbReference type="InterPro" id="IPR001098">
    <property type="entry name" value="DNA-dir_DNA_pol_A_palm_dom"/>
</dbReference>
<dbReference type="Gene3D" id="1.10.150.20">
    <property type="entry name" value="5' to 3' exonuclease, C-terminal subdomain"/>
    <property type="match status" value="1"/>
</dbReference>
<dbReference type="InterPro" id="IPR036397">
    <property type="entry name" value="RNaseH_sf"/>
</dbReference>
<dbReference type="AlphaFoldDB" id="D7BEJ9"/>
<dbReference type="eggNOG" id="COG0749">
    <property type="taxonomic scope" value="Bacteria"/>
</dbReference>
<dbReference type="OrthoDB" id="9806424at2"/>
<evidence type="ECO:0000256" key="7">
    <source>
        <dbReference type="ARBA" id="ARBA00022705"/>
    </source>
</evidence>
<evidence type="ECO:0000256" key="1">
    <source>
        <dbReference type="ARBA" id="ARBA00007705"/>
    </source>
</evidence>
<feature type="domain" description="3'-5' exonuclease" evidence="11">
    <location>
        <begin position="128"/>
        <end position="294"/>
    </location>
</feature>
<dbReference type="SUPFAM" id="SSF53098">
    <property type="entry name" value="Ribonuclease H-like"/>
    <property type="match status" value="1"/>
</dbReference>
<evidence type="ECO:0000259" key="11">
    <source>
        <dbReference type="SMART" id="SM00474"/>
    </source>
</evidence>
<dbReference type="PRINTS" id="PR00868">
    <property type="entry name" value="DNAPOLI"/>
</dbReference>
<dbReference type="SUPFAM" id="SSF56672">
    <property type="entry name" value="DNA/RNA polymerases"/>
    <property type="match status" value="1"/>
</dbReference>
<keyword evidence="5 13" id="KW-0808">Transferase</keyword>
<comment type="catalytic activity">
    <reaction evidence="10">
        <text>DNA(n) + a 2'-deoxyribonucleoside 5'-triphosphate = DNA(n+1) + diphosphate</text>
        <dbReference type="Rhea" id="RHEA:22508"/>
        <dbReference type="Rhea" id="RHEA-COMP:17339"/>
        <dbReference type="Rhea" id="RHEA-COMP:17340"/>
        <dbReference type="ChEBI" id="CHEBI:33019"/>
        <dbReference type="ChEBI" id="CHEBI:61560"/>
        <dbReference type="ChEBI" id="CHEBI:173112"/>
        <dbReference type="EC" id="2.7.7.7"/>
    </reaction>
</comment>
<keyword evidence="7" id="KW-0235">DNA replication</keyword>
<dbReference type="Gene3D" id="1.20.1060.10">
    <property type="entry name" value="Taq DNA Polymerase, Chain T, domain 4"/>
    <property type="match status" value="1"/>
</dbReference>
<dbReference type="GO" id="GO:0008408">
    <property type="term" value="F:3'-5' exonuclease activity"/>
    <property type="evidence" value="ECO:0007669"/>
    <property type="project" value="InterPro"/>
</dbReference>
<evidence type="ECO:0000256" key="2">
    <source>
        <dbReference type="ARBA" id="ARBA00012417"/>
    </source>
</evidence>
<dbReference type="CDD" id="cd08639">
    <property type="entry name" value="DNA_pol_A_Aquificae_like"/>
    <property type="match status" value="1"/>
</dbReference>
<keyword evidence="14" id="KW-1185">Reference proteome</keyword>
<evidence type="ECO:0000256" key="6">
    <source>
        <dbReference type="ARBA" id="ARBA00022695"/>
    </source>
</evidence>
<name>D7BEJ9_ALLS1</name>
<dbReference type="GO" id="GO:0003677">
    <property type="term" value="F:DNA binding"/>
    <property type="evidence" value="ECO:0007669"/>
    <property type="project" value="UniProtKB-KW"/>
</dbReference>
<keyword evidence="9" id="KW-0238">DNA-binding</keyword>
<dbReference type="EC" id="2.7.7.7" evidence="2"/>
<dbReference type="Pfam" id="PF01612">
    <property type="entry name" value="DNA_pol_A_exo1"/>
    <property type="match status" value="1"/>
</dbReference>
<gene>
    <name evidence="13" type="ordered locus">Mesil_1349</name>
</gene>
<dbReference type="STRING" id="526227.Mesil_1349"/>
<dbReference type="GO" id="GO:0006302">
    <property type="term" value="P:double-strand break repair"/>
    <property type="evidence" value="ECO:0007669"/>
    <property type="project" value="TreeGrafter"/>
</dbReference>